<dbReference type="Proteomes" id="UP001141552">
    <property type="component" value="Unassembled WGS sequence"/>
</dbReference>
<accession>A0A9Q0F728</accession>
<dbReference type="PANTHER" id="PTHR34666">
    <property type="entry name" value="EXPRESSED PROTEIN"/>
    <property type="match status" value="1"/>
</dbReference>
<reference evidence="2" key="2">
    <citation type="journal article" date="2023" name="Plants (Basel)">
        <title>Annotation of the Turnera subulata (Passifloraceae) Draft Genome Reveals the S-Locus Evolved after the Divergence of Turneroideae from Passifloroideae in a Stepwise Manner.</title>
        <authorList>
            <person name="Henning P.M."/>
            <person name="Roalson E.H."/>
            <person name="Mir W."/>
            <person name="McCubbin A.G."/>
            <person name="Shore J.S."/>
        </authorList>
    </citation>
    <scope>NUCLEOTIDE SEQUENCE</scope>
    <source>
        <strain evidence="2">F60SS</strain>
    </source>
</reference>
<gene>
    <name evidence="2" type="ORF">Tsubulata_034269</name>
</gene>
<evidence type="ECO:0000313" key="2">
    <source>
        <dbReference type="EMBL" id="KAJ4826173.1"/>
    </source>
</evidence>
<evidence type="ECO:0000313" key="3">
    <source>
        <dbReference type="Proteomes" id="UP001141552"/>
    </source>
</evidence>
<name>A0A9Q0F728_9ROSI</name>
<reference evidence="2" key="1">
    <citation type="submission" date="2022-02" db="EMBL/GenBank/DDBJ databases">
        <authorList>
            <person name="Henning P.M."/>
            <person name="McCubbin A.G."/>
            <person name="Shore J.S."/>
        </authorList>
    </citation>
    <scope>NUCLEOTIDE SEQUENCE</scope>
    <source>
        <strain evidence="2">F60SS</strain>
        <tissue evidence="2">Leaves</tissue>
    </source>
</reference>
<dbReference type="PANTHER" id="PTHR34666:SF7">
    <property type="match status" value="1"/>
</dbReference>
<feature type="compositionally biased region" description="Basic residues" evidence="1">
    <location>
        <begin position="193"/>
        <end position="205"/>
    </location>
</feature>
<feature type="region of interest" description="Disordered" evidence="1">
    <location>
        <begin position="193"/>
        <end position="216"/>
    </location>
</feature>
<organism evidence="2 3">
    <name type="scientific">Turnera subulata</name>
    <dbReference type="NCBI Taxonomy" id="218843"/>
    <lineage>
        <taxon>Eukaryota</taxon>
        <taxon>Viridiplantae</taxon>
        <taxon>Streptophyta</taxon>
        <taxon>Embryophyta</taxon>
        <taxon>Tracheophyta</taxon>
        <taxon>Spermatophyta</taxon>
        <taxon>Magnoliopsida</taxon>
        <taxon>eudicotyledons</taxon>
        <taxon>Gunneridae</taxon>
        <taxon>Pentapetalae</taxon>
        <taxon>rosids</taxon>
        <taxon>fabids</taxon>
        <taxon>Malpighiales</taxon>
        <taxon>Passifloraceae</taxon>
        <taxon>Turnera</taxon>
    </lineage>
</organism>
<proteinExistence type="predicted"/>
<feature type="compositionally biased region" description="Acidic residues" evidence="1">
    <location>
        <begin position="50"/>
        <end position="74"/>
    </location>
</feature>
<keyword evidence="3" id="KW-1185">Reference proteome</keyword>
<comment type="caution">
    <text evidence="2">The sequence shown here is derived from an EMBL/GenBank/DDBJ whole genome shotgun (WGS) entry which is preliminary data.</text>
</comment>
<protein>
    <submittedName>
        <fullName evidence="2">Uncharacterized protein</fullName>
    </submittedName>
</protein>
<feature type="region of interest" description="Disordered" evidence="1">
    <location>
        <begin position="1"/>
        <end position="75"/>
    </location>
</feature>
<dbReference type="OrthoDB" id="1917400at2759"/>
<sequence>MATEDFSFPAITDTFPNPIDSPPLWCLSPAASPAHYSCTHNDGEPAASEESTEGSEEEAEEEDFKDCLPVEEEPPSNHKYVARKSCSDLEDLVAAKLAANIAKGSSVITLEDKEDKMDMLWEDFNTEELFPRSTDTEKSDSDVVSIGCVEALRLPKTGSGAIFAAKKPSLVVFMKVLKKLFLLHNSHRSVVRHQYHPHRPLKKRSSSATVKDRELC</sequence>
<dbReference type="AlphaFoldDB" id="A0A9Q0F728"/>
<evidence type="ECO:0000256" key="1">
    <source>
        <dbReference type="SAM" id="MobiDB-lite"/>
    </source>
</evidence>
<dbReference type="EMBL" id="JAKUCV010006726">
    <property type="protein sequence ID" value="KAJ4826173.1"/>
    <property type="molecule type" value="Genomic_DNA"/>
</dbReference>